<evidence type="ECO:0000256" key="5">
    <source>
        <dbReference type="ARBA" id="ARBA00022475"/>
    </source>
</evidence>
<keyword evidence="8 11" id="KW-0406">Ion transport</keyword>
<keyword evidence="4 11" id="KW-0813">Transport</keyword>
<comment type="caution">
    <text evidence="12">The sequence shown here is derived from an EMBL/GenBank/DDBJ whole genome shotgun (WGS) entry which is preliminary data.</text>
</comment>
<dbReference type="GO" id="GO:0005886">
    <property type="term" value="C:plasma membrane"/>
    <property type="evidence" value="ECO:0007669"/>
    <property type="project" value="UniProtKB-SubCell"/>
</dbReference>
<feature type="transmembrane region" description="Helical" evidence="11">
    <location>
        <begin position="12"/>
        <end position="31"/>
    </location>
</feature>
<dbReference type="InterPro" id="IPR001185">
    <property type="entry name" value="MS_channel"/>
</dbReference>
<dbReference type="FunFam" id="1.10.1200.120:FF:000001">
    <property type="entry name" value="Large-conductance mechanosensitive channel"/>
    <property type="match status" value="1"/>
</dbReference>
<dbReference type="Proteomes" id="UP000223913">
    <property type="component" value="Unassembled WGS sequence"/>
</dbReference>
<evidence type="ECO:0000256" key="3">
    <source>
        <dbReference type="ARBA" id="ARBA00011255"/>
    </source>
</evidence>
<sequence>MWKEFKAFIMKGNVLELAVAVIIAGAFGAIVKSFTSDVIMPPIGLALGGVDFSDLAITLKDAVIGADGEVVTEAVLIKYGAFIQTVIDFLIIAFVIFMIVRTYNKLTEKKEAEEAAPAPPPGPTEKDLLAEIRDLLKQQNG</sequence>
<dbReference type="PANTHER" id="PTHR30266:SF2">
    <property type="entry name" value="LARGE-CONDUCTANCE MECHANOSENSITIVE CHANNEL"/>
    <property type="match status" value="1"/>
</dbReference>
<dbReference type="AlphaFoldDB" id="A0A2D0N6H8"/>
<dbReference type="Pfam" id="PF01741">
    <property type="entry name" value="MscL"/>
    <property type="match status" value="1"/>
</dbReference>
<keyword evidence="10 11" id="KW-0407">Ion channel</keyword>
<keyword evidence="13" id="KW-1185">Reference proteome</keyword>
<evidence type="ECO:0000256" key="4">
    <source>
        <dbReference type="ARBA" id="ARBA00022448"/>
    </source>
</evidence>
<comment type="subunit">
    <text evidence="3 11">Homopentamer.</text>
</comment>
<keyword evidence="7 11" id="KW-1133">Transmembrane helix</keyword>
<evidence type="ECO:0000313" key="12">
    <source>
        <dbReference type="EMBL" id="PHN04094.1"/>
    </source>
</evidence>
<dbReference type="GO" id="GO:0008381">
    <property type="term" value="F:mechanosensitive monoatomic ion channel activity"/>
    <property type="evidence" value="ECO:0007669"/>
    <property type="project" value="UniProtKB-UniRule"/>
</dbReference>
<dbReference type="PRINTS" id="PR01264">
    <property type="entry name" value="MECHCHANNEL"/>
</dbReference>
<dbReference type="Gene3D" id="1.10.1200.120">
    <property type="entry name" value="Large-conductance mechanosensitive channel, MscL, domain 1"/>
    <property type="match status" value="1"/>
</dbReference>
<evidence type="ECO:0000256" key="10">
    <source>
        <dbReference type="ARBA" id="ARBA00023303"/>
    </source>
</evidence>
<evidence type="ECO:0000256" key="9">
    <source>
        <dbReference type="ARBA" id="ARBA00023136"/>
    </source>
</evidence>
<protein>
    <recommendedName>
        <fullName evidence="11">Large-conductance mechanosensitive channel</fullName>
    </recommendedName>
</protein>
<evidence type="ECO:0000256" key="6">
    <source>
        <dbReference type="ARBA" id="ARBA00022692"/>
    </source>
</evidence>
<dbReference type="RefSeq" id="WP_099152480.1">
    <property type="nucleotide sequence ID" value="NZ_PDUD01000027.1"/>
</dbReference>
<organism evidence="12 13">
    <name type="scientific">Flavilitoribacter nigricans (strain ATCC 23147 / DSM 23189 / NBRC 102662 / NCIMB 1420 / SS-2)</name>
    <name type="common">Lewinella nigricans</name>
    <dbReference type="NCBI Taxonomy" id="1122177"/>
    <lineage>
        <taxon>Bacteria</taxon>
        <taxon>Pseudomonadati</taxon>
        <taxon>Bacteroidota</taxon>
        <taxon>Saprospiria</taxon>
        <taxon>Saprospirales</taxon>
        <taxon>Lewinellaceae</taxon>
        <taxon>Flavilitoribacter</taxon>
    </lineage>
</organism>
<reference evidence="12 13" key="1">
    <citation type="submission" date="2017-10" db="EMBL/GenBank/DDBJ databases">
        <title>The draft genome sequence of Lewinella nigricans NBRC 102662.</title>
        <authorList>
            <person name="Wang K."/>
        </authorList>
    </citation>
    <scope>NUCLEOTIDE SEQUENCE [LARGE SCALE GENOMIC DNA]</scope>
    <source>
        <strain evidence="12 13">NBRC 102662</strain>
    </source>
</reference>
<name>A0A2D0N6H8_FLAN2</name>
<evidence type="ECO:0000256" key="1">
    <source>
        <dbReference type="ARBA" id="ARBA00004651"/>
    </source>
</evidence>
<accession>A0A2D0N6H8</accession>
<dbReference type="EMBL" id="PDUD01000027">
    <property type="protein sequence ID" value="PHN04094.1"/>
    <property type="molecule type" value="Genomic_DNA"/>
</dbReference>
<evidence type="ECO:0000313" key="13">
    <source>
        <dbReference type="Proteomes" id="UP000223913"/>
    </source>
</evidence>
<keyword evidence="5 11" id="KW-1003">Cell membrane</keyword>
<dbReference type="OrthoDB" id="9810350at2"/>
<evidence type="ECO:0000256" key="8">
    <source>
        <dbReference type="ARBA" id="ARBA00023065"/>
    </source>
</evidence>
<evidence type="ECO:0000256" key="11">
    <source>
        <dbReference type="HAMAP-Rule" id="MF_00115"/>
    </source>
</evidence>
<dbReference type="NCBIfam" id="NF001843">
    <property type="entry name" value="PRK00567.1-4"/>
    <property type="match status" value="1"/>
</dbReference>
<dbReference type="PANTHER" id="PTHR30266">
    <property type="entry name" value="MECHANOSENSITIVE CHANNEL MSCL"/>
    <property type="match status" value="1"/>
</dbReference>
<dbReference type="SUPFAM" id="SSF81330">
    <property type="entry name" value="Gated mechanosensitive channel"/>
    <property type="match status" value="1"/>
</dbReference>
<feature type="transmembrane region" description="Helical" evidence="11">
    <location>
        <begin position="79"/>
        <end position="100"/>
    </location>
</feature>
<evidence type="ECO:0000256" key="2">
    <source>
        <dbReference type="ARBA" id="ARBA00007254"/>
    </source>
</evidence>
<dbReference type="InterPro" id="IPR037673">
    <property type="entry name" value="MSC/AndL"/>
</dbReference>
<evidence type="ECO:0000256" key="7">
    <source>
        <dbReference type="ARBA" id="ARBA00022989"/>
    </source>
</evidence>
<keyword evidence="9 11" id="KW-0472">Membrane</keyword>
<gene>
    <name evidence="11" type="primary">mscL</name>
    <name evidence="12" type="ORF">CRP01_23135</name>
</gene>
<dbReference type="HAMAP" id="MF_00115">
    <property type="entry name" value="MscL"/>
    <property type="match status" value="1"/>
</dbReference>
<comment type="subcellular location">
    <subcellularLocation>
        <location evidence="1 11">Cell membrane</location>
        <topology evidence="1 11">Multi-pass membrane protein</topology>
    </subcellularLocation>
</comment>
<keyword evidence="6 11" id="KW-0812">Transmembrane</keyword>
<dbReference type="NCBIfam" id="TIGR00220">
    <property type="entry name" value="mscL"/>
    <property type="match status" value="1"/>
</dbReference>
<comment type="function">
    <text evidence="11">Channel that opens in response to stretch forces in the membrane lipid bilayer. May participate in the regulation of osmotic pressure changes within the cell.</text>
</comment>
<dbReference type="InterPro" id="IPR036019">
    <property type="entry name" value="MscL_channel"/>
</dbReference>
<comment type="similarity">
    <text evidence="2 11">Belongs to the MscL family.</text>
</comment>
<proteinExistence type="inferred from homology"/>